<gene>
    <name evidence="2" type="ORF">B0H63DRAFT_255867</name>
</gene>
<keyword evidence="3" id="KW-1185">Reference proteome</keyword>
<dbReference type="AlphaFoldDB" id="A0AAE0KDU6"/>
<feature type="signal peptide" evidence="1">
    <location>
        <begin position="1"/>
        <end position="23"/>
    </location>
</feature>
<sequence>MLLNTITTAAAAAALVFFGSTNAAAIDARVPLIGSFGVSKTWGCPIQNQVVVNFADGGESNNCLPFHNNNVYTTIHVYSWNPKCLLTLFQKVDCSDPGVVSGLGCWQPDGGMHAFKVTCPYK</sequence>
<organism evidence="2 3">
    <name type="scientific">Podospora didyma</name>
    <dbReference type="NCBI Taxonomy" id="330526"/>
    <lineage>
        <taxon>Eukaryota</taxon>
        <taxon>Fungi</taxon>
        <taxon>Dikarya</taxon>
        <taxon>Ascomycota</taxon>
        <taxon>Pezizomycotina</taxon>
        <taxon>Sordariomycetes</taxon>
        <taxon>Sordariomycetidae</taxon>
        <taxon>Sordariales</taxon>
        <taxon>Podosporaceae</taxon>
        <taxon>Podospora</taxon>
    </lineage>
</organism>
<evidence type="ECO:0000313" key="2">
    <source>
        <dbReference type="EMBL" id="KAK3374721.1"/>
    </source>
</evidence>
<evidence type="ECO:0000256" key="1">
    <source>
        <dbReference type="SAM" id="SignalP"/>
    </source>
</evidence>
<reference evidence="2" key="2">
    <citation type="submission" date="2023-06" db="EMBL/GenBank/DDBJ databases">
        <authorList>
            <consortium name="Lawrence Berkeley National Laboratory"/>
            <person name="Haridas S."/>
            <person name="Hensen N."/>
            <person name="Bonometti L."/>
            <person name="Westerberg I."/>
            <person name="Brannstrom I.O."/>
            <person name="Guillou S."/>
            <person name="Cros-Aarteil S."/>
            <person name="Calhoun S."/>
            <person name="Kuo A."/>
            <person name="Mondo S."/>
            <person name="Pangilinan J."/>
            <person name="Riley R."/>
            <person name="LaButti K."/>
            <person name="Andreopoulos B."/>
            <person name="Lipzen A."/>
            <person name="Chen C."/>
            <person name="Yanf M."/>
            <person name="Daum C."/>
            <person name="Ng V."/>
            <person name="Clum A."/>
            <person name="Steindorff A."/>
            <person name="Ohm R."/>
            <person name="Martin F."/>
            <person name="Silar P."/>
            <person name="Natvig D."/>
            <person name="Lalanne C."/>
            <person name="Gautier V."/>
            <person name="Ament-velasquez S.L."/>
            <person name="Kruys A."/>
            <person name="Hutchinson M.I."/>
            <person name="Powell A.J."/>
            <person name="Barry K."/>
            <person name="Miller A.N."/>
            <person name="Grigoriev I.V."/>
            <person name="Debuchy R."/>
            <person name="Gladieux P."/>
            <person name="Thoren M.H."/>
            <person name="Johannesson H."/>
        </authorList>
    </citation>
    <scope>NUCLEOTIDE SEQUENCE</scope>
    <source>
        <strain evidence="2">CBS 232.78</strain>
    </source>
</reference>
<name>A0AAE0KDU6_9PEZI</name>
<keyword evidence="1" id="KW-0732">Signal</keyword>
<comment type="caution">
    <text evidence="2">The sequence shown here is derived from an EMBL/GenBank/DDBJ whole genome shotgun (WGS) entry which is preliminary data.</text>
</comment>
<dbReference type="Proteomes" id="UP001285441">
    <property type="component" value="Unassembled WGS sequence"/>
</dbReference>
<dbReference type="EMBL" id="JAULSW010000007">
    <property type="protein sequence ID" value="KAK3374721.1"/>
    <property type="molecule type" value="Genomic_DNA"/>
</dbReference>
<feature type="chain" id="PRO_5042014177" evidence="1">
    <location>
        <begin position="24"/>
        <end position="122"/>
    </location>
</feature>
<accession>A0AAE0KDU6</accession>
<evidence type="ECO:0000313" key="3">
    <source>
        <dbReference type="Proteomes" id="UP001285441"/>
    </source>
</evidence>
<proteinExistence type="predicted"/>
<protein>
    <submittedName>
        <fullName evidence="2">Uncharacterized protein</fullName>
    </submittedName>
</protein>
<reference evidence="2" key="1">
    <citation type="journal article" date="2023" name="Mol. Phylogenet. Evol.">
        <title>Genome-scale phylogeny and comparative genomics of the fungal order Sordariales.</title>
        <authorList>
            <person name="Hensen N."/>
            <person name="Bonometti L."/>
            <person name="Westerberg I."/>
            <person name="Brannstrom I.O."/>
            <person name="Guillou S."/>
            <person name="Cros-Aarteil S."/>
            <person name="Calhoun S."/>
            <person name="Haridas S."/>
            <person name="Kuo A."/>
            <person name="Mondo S."/>
            <person name="Pangilinan J."/>
            <person name="Riley R."/>
            <person name="LaButti K."/>
            <person name="Andreopoulos B."/>
            <person name="Lipzen A."/>
            <person name="Chen C."/>
            <person name="Yan M."/>
            <person name="Daum C."/>
            <person name="Ng V."/>
            <person name="Clum A."/>
            <person name="Steindorff A."/>
            <person name="Ohm R.A."/>
            <person name="Martin F."/>
            <person name="Silar P."/>
            <person name="Natvig D.O."/>
            <person name="Lalanne C."/>
            <person name="Gautier V."/>
            <person name="Ament-Velasquez S.L."/>
            <person name="Kruys A."/>
            <person name="Hutchinson M.I."/>
            <person name="Powell A.J."/>
            <person name="Barry K."/>
            <person name="Miller A.N."/>
            <person name="Grigoriev I.V."/>
            <person name="Debuchy R."/>
            <person name="Gladieux P."/>
            <person name="Hiltunen Thoren M."/>
            <person name="Johannesson H."/>
        </authorList>
    </citation>
    <scope>NUCLEOTIDE SEQUENCE</scope>
    <source>
        <strain evidence="2">CBS 232.78</strain>
    </source>
</reference>